<feature type="region of interest" description="Disordered" evidence="1">
    <location>
        <begin position="1"/>
        <end position="37"/>
    </location>
</feature>
<evidence type="ECO:0000313" key="3">
    <source>
        <dbReference type="Proteomes" id="UP000325577"/>
    </source>
</evidence>
<gene>
    <name evidence="2" type="ORF">F0562_001122</name>
</gene>
<evidence type="ECO:0000313" key="2">
    <source>
        <dbReference type="EMBL" id="KAA8549405.1"/>
    </source>
</evidence>
<proteinExistence type="predicted"/>
<evidence type="ECO:0000256" key="1">
    <source>
        <dbReference type="SAM" id="MobiDB-lite"/>
    </source>
</evidence>
<accession>A0A5J5C1Y9</accession>
<name>A0A5J5C1Y9_9ASTE</name>
<reference evidence="2 3" key="1">
    <citation type="submission" date="2019-09" db="EMBL/GenBank/DDBJ databases">
        <title>A chromosome-level genome assembly of the Chinese tupelo Nyssa sinensis.</title>
        <authorList>
            <person name="Yang X."/>
            <person name="Kang M."/>
            <person name="Yang Y."/>
            <person name="Xiong H."/>
            <person name="Wang M."/>
            <person name="Zhang Z."/>
            <person name="Wang Z."/>
            <person name="Wu H."/>
            <person name="Ma T."/>
            <person name="Liu J."/>
            <person name="Xi Z."/>
        </authorList>
    </citation>
    <scope>NUCLEOTIDE SEQUENCE [LARGE SCALE GENOMIC DNA]</scope>
    <source>
        <strain evidence="2">J267</strain>
        <tissue evidence="2">Leaf</tissue>
    </source>
</reference>
<dbReference type="Proteomes" id="UP000325577">
    <property type="component" value="Linkage Group LG0"/>
</dbReference>
<feature type="compositionally biased region" description="Basic and acidic residues" evidence="1">
    <location>
        <begin position="14"/>
        <end position="32"/>
    </location>
</feature>
<keyword evidence="3" id="KW-1185">Reference proteome</keyword>
<dbReference type="AlphaFoldDB" id="A0A5J5C1Y9"/>
<protein>
    <submittedName>
        <fullName evidence="2">Uncharacterized protein</fullName>
    </submittedName>
</protein>
<organism evidence="2 3">
    <name type="scientific">Nyssa sinensis</name>
    <dbReference type="NCBI Taxonomy" id="561372"/>
    <lineage>
        <taxon>Eukaryota</taxon>
        <taxon>Viridiplantae</taxon>
        <taxon>Streptophyta</taxon>
        <taxon>Embryophyta</taxon>
        <taxon>Tracheophyta</taxon>
        <taxon>Spermatophyta</taxon>
        <taxon>Magnoliopsida</taxon>
        <taxon>eudicotyledons</taxon>
        <taxon>Gunneridae</taxon>
        <taxon>Pentapetalae</taxon>
        <taxon>asterids</taxon>
        <taxon>Cornales</taxon>
        <taxon>Nyssaceae</taxon>
        <taxon>Nyssa</taxon>
    </lineage>
</organism>
<sequence length="89" mass="10419">MSQIGATGIVGKQPRRDPTTFRHHRQPMEGLRHRTKPTALLERRPNQVHPMQSLGHRRNRMASALLERQANQVHPMRSLGCRRNRMEPR</sequence>
<dbReference type="EMBL" id="CM018031">
    <property type="protein sequence ID" value="KAA8549405.1"/>
    <property type="molecule type" value="Genomic_DNA"/>
</dbReference>